<protein>
    <submittedName>
        <fullName evidence="1">Uncharacterized protein</fullName>
    </submittedName>
</protein>
<accession>A0A2P2QW44</accession>
<name>A0A2P2QW44_RHIMU</name>
<proteinExistence type="predicted"/>
<evidence type="ECO:0000313" key="1">
    <source>
        <dbReference type="EMBL" id="MBX71232.1"/>
    </source>
</evidence>
<dbReference type="AlphaFoldDB" id="A0A2P2QW44"/>
<dbReference type="EMBL" id="GGEC01090748">
    <property type="protein sequence ID" value="MBX71232.1"/>
    <property type="molecule type" value="Transcribed_RNA"/>
</dbReference>
<sequence>MLYRYNLCNKYLSYVVAWPKLEFLVHPYMQHDWNVIDFFWVFVLIALI</sequence>
<reference evidence="1" key="1">
    <citation type="submission" date="2018-02" db="EMBL/GenBank/DDBJ databases">
        <title>Rhizophora mucronata_Transcriptome.</title>
        <authorList>
            <person name="Meera S.P."/>
            <person name="Sreeshan A."/>
            <person name="Augustine A."/>
        </authorList>
    </citation>
    <scope>NUCLEOTIDE SEQUENCE</scope>
    <source>
        <tissue evidence="1">Leaf</tissue>
    </source>
</reference>
<organism evidence="1">
    <name type="scientific">Rhizophora mucronata</name>
    <name type="common">Asiatic mangrove</name>
    <dbReference type="NCBI Taxonomy" id="61149"/>
    <lineage>
        <taxon>Eukaryota</taxon>
        <taxon>Viridiplantae</taxon>
        <taxon>Streptophyta</taxon>
        <taxon>Embryophyta</taxon>
        <taxon>Tracheophyta</taxon>
        <taxon>Spermatophyta</taxon>
        <taxon>Magnoliopsida</taxon>
        <taxon>eudicotyledons</taxon>
        <taxon>Gunneridae</taxon>
        <taxon>Pentapetalae</taxon>
        <taxon>rosids</taxon>
        <taxon>fabids</taxon>
        <taxon>Malpighiales</taxon>
        <taxon>Rhizophoraceae</taxon>
        <taxon>Rhizophora</taxon>
    </lineage>
</organism>